<evidence type="ECO:0000256" key="8">
    <source>
        <dbReference type="ARBA" id="ARBA00049348"/>
    </source>
</evidence>
<dbReference type="PANTHER" id="PTHR10815">
    <property type="entry name" value="METHYLATED-DNA--PROTEIN-CYSTEINE METHYLTRANSFERASE"/>
    <property type="match status" value="1"/>
</dbReference>
<evidence type="ECO:0000256" key="6">
    <source>
        <dbReference type="ARBA" id="ARBA00022763"/>
    </source>
</evidence>
<name>A0AAE3LLF7_9BACI</name>
<dbReference type="FunFam" id="1.10.10.10:FF:000214">
    <property type="entry name" value="Methylated-DNA--protein-cysteine methyltransferase"/>
    <property type="match status" value="1"/>
</dbReference>
<dbReference type="SUPFAM" id="SSF46767">
    <property type="entry name" value="Methylated DNA-protein cysteine methyltransferase, C-terminal domain"/>
    <property type="match status" value="1"/>
</dbReference>
<keyword evidence="5 9" id="KW-0808">Transferase</keyword>
<dbReference type="InterPro" id="IPR001497">
    <property type="entry name" value="MethylDNA_cys_MeTrfase_AS"/>
</dbReference>
<dbReference type="InterPro" id="IPR036388">
    <property type="entry name" value="WH-like_DNA-bd_sf"/>
</dbReference>
<comment type="subcellular location">
    <subcellularLocation>
        <location evidence="9">Cytoplasm</location>
    </subcellularLocation>
</comment>
<comment type="function">
    <text evidence="9">Involved in the cellular defense against the biological effects of O6-methylguanine (O6-MeG) and O4-methylthymine (O4-MeT) in DNA. Repairs the methylated nucleobase in DNA by stoichiometrically transferring the methyl group to a cysteine residue in the enzyme. This is a suicide reaction: the enzyme is irreversibly inactivated.</text>
</comment>
<reference evidence="12" key="1">
    <citation type="submission" date="2022-10" db="EMBL/GenBank/DDBJ databases">
        <title>Description of Fervidibacillus gen. nov. in the family Fervidibacillaceae fam. nov. with two species, Fervidibacillus albus sp. nov., and Fervidibacillus halotolerans sp. nov., isolated from tidal flat sediments.</title>
        <authorList>
            <person name="Kwon K.K."/>
            <person name="Yang S.-H."/>
        </authorList>
    </citation>
    <scope>NUCLEOTIDE SEQUENCE</scope>
    <source>
        <strain evidence="12">JCM 19140</strain>
    </source>
</reference>
<dbReference type="Gene3D" id="1.10.10.10">
    <property type="entry name" value="Winged helix-like DNA-binding domain superfamily/Winged helix DNA-binding domain"/>
    <property type="match status" value="1"/>
</dbReference>
<dbReference type="EMBL" id="JAOUSF010000001">
    <property type="protein sequence ID" value="MCU9612295.1"/>
    <property type="molecule type" value="Genomic_DNA"/>
</dbReference>
<dbReference type="Proteomes" id="UP001209318">
    <property type="component" value="Unassembled WGS sequence"/>
</dbReference>
<dbReference type="GO" id="GO:0005737">
    <property type="term" value="C:cytoplasm"/>
    <property type="evidence" value="ECO:0007669"/>
    <property type="project" value="UniProtKB-SubCell"/>
</dbReference>
<organism evidence="12 13">
    <name type="scientific">Perspicuibacillus lycopersici</name>
    <dbReference type="NCBI Taxonomy" id="1325689"/>
    <lineage>
        <taxon>Bacteria</taxon>
        <taxon>Bacillati</taxon>
        <taxon>Bacillota</taxon>
        <taxon>Bacilli</taxon>
        <taxon>Bacillales</taxon>
        <taxon>Bacillaceae</taxon>
        <taxon>Perspicuibacillus</taxon>
    </lineage>
</organism>
<dbReference type="Pfam" id="PF02870">
    <property type="entry name" value="Methyltransf_1N"/>
    <property type="match status" value="1"/>
</dbReference>
<dbReference type="GO" id="GO:0032259">
    <property type="term" value="P:methylation"/>
    <property type="evidence" value="ECO:0007669"/>
    <property type="project" value="UniProtKB-KW"/>
</dbReference>
<dbReference type="Pfam" id="PF01035">
    <property type="entry name" value="DNA_binding_1"/>
    <property type="match status" value="1"/>
</dbReference>
<dbReference type="PROSITE" id="PS00374">
    <property type="entry name" value="MGMT"/>
    <property type="match status" value="1"/>
</dbReference>
<comment type="miscellaneous">
    <text evidence="9">This enzyme catalyzes only one turnover and therefore is not strictly catalytic. According to one definition, an enzyme is a biocatalyst that acts repeatedly and over many reaction cycles.</text>
</comment>
<dbReference type="HAMAP" id="MF_00772">
    <property type="entry name" value="OGT"/>
    <property type="match status" value="1"/>
</dbReference>
<protein>
    <recommendedName>
        <fullName evidence="9">Methylated-DNA--protein-cysteine methyltransferase</fullName>
        <ecNumber evidence="9">2.1.1.63</ecNumber>
    </recommendedName>
    <alternativeName>
        <fullName evidence="9">6-O-methylguanine-DNA methyltransferase</fullName>
        <shortName evidence="9">MGMT</shortName>
    </alternativeName>
    <alternativeName>
        <fullName evidence="9">O-6-methylguanine-DNA-alkyltransferase</fullName>
    </alternativeName>
</protein>
<dbReference type="Gene3D" id="3.30.160.70">
    <property type="entry name" value="Methylated DNA-protein cysteine methyltransferase domain"/>
    <property type="match status" value="1"/>
</dbReference>
<keyword evidence="6 9" id="KW-0227">DNA damage</keyword>
<evidence type="ECO:0000256" key="2">
    <source>
        <dbReference type="ARBA" id="ARBA00008711"/>
    </source>
</evidence>
<dbReference type="GO" id="GO:0006307">
    <property type="term" value="P:DNA alkylation repair"/>
    <property type="evidence" value="ECO:0007669"/>
    <property type="project" value="UniProtKB-UniRule"/>
</dbReference>
<evidence type="ECO:0000256" key="1">
    <source>
        <dbReference type="ARBA" id="ARBA00001286"/>
    </source>
</evidence>
<gene>
    <name evidence="12" type="ORF">OEV98_01800</name>
</gene>
<keyword evidence="3 9" id="KW-0963">Cytoplasm</keyword>
<dbReference type="InterPro" id="IPR036217">
    <property type="entry name" value="MethylDNA_cys_MeTrfase_DNAb"/>
</dbReference>
<comment type="caution">
    <text evidence="12">The sequence shown here is derived from an EMBL/GenBank/DDBJ whole genome shotgun (WGS) entry which is preliminary data.</text>
</comment>
<keyword evidence="13" id="KW-1185">Reference proteome</keyword>
<dbReference type="AlphaFoldDB" id="A0AAE3LLF7"/>
<evidence type="ECO:0000313" key="13">
    <source>
        <dbReference type="Proteomes" id="UP001209318"/>
    </source>
</evidence>
<feature type="active site" description="Nucleophile; methyl group acceptor" evidence="9">
    <location>
        <position position="130"/>
    </location>
</feature>
<dbReference type="InterPro" id="IPR014048">
    <property type="entry name" value="MethylDNA_cys_MeTrfase_DNA-bd"/>
</dbReference>
<dbReference type="InterPro" id="IPR008332">
    <property type="entry name" value="MethylG_MeTrfase_N"/>
</dbReference>
<accession>A0AAE3LLF7</accession>
<dbReference type="NCBIfam" id="TIGR00589">
    <property type="entry name" value="ogt"/>
    <property type="match status" value="1"/>
</dbReference>
<evidence type="ECO:0000259" key="11">
    <source>
        <dbReference type="Pfam" id="PF02870"/>
    </source>
</evidence>
<dbReference type="InterPro" id="IPR023546">
    <property type="entry name" value="MGMT"/>
</dbReference>
<evidence type="ECO:0000313" key="12">
    <source>
        <dbReference type="EMBL" id="MCU9612295.1"/>
    </source>
</evidence>
<evidence type="ECO:0000256" key="7">
    <source>
        <dbReference type="ARBA" id="ARBA00023204"/>
    </source>
</evidence>
<comment type="catalytic activity">
    <reaction evidence="1 9">
        <text>a 4-O-methyl-thymidine in DNA + L-cysteinyl-[protein] = a thymidine in DNA + S-methyl-L-cysteinyl-[protein]</text>
        <dbReference type="Rhea" id="RHEA:53428"/>
        <dbReference type="Rhea" id="RHEA-COMP:10131"/>
        <dbReference type="Rhea" id="RHEA-COMP:10132"/>
        <dbReference type="Rhea" id="RHEA-COMP:13555"/>
        <dbReference type="Rhea" id="RHEA-COMP:13556"/>
        <dbReference type="ChEBI" id="CHEBI:29950"/>
        <dbReference type="ChEBI" id="CHEBI:82612"/>
        <dbReference type="ChEBI" id="CHEBI:137386"/>
        <dbReference type="ChEBI" id="CHEBI:137387"/>
        <dbReference type="EC" id="2.1.1.63"/>
    </reaction>
</comment>
<feature type="domain" description="Methylated-DNA-[protein]-cysteine S-methyltransferase DNA binding" evidence="10">
    <location>
        <begin position="80"/>
        <end position="159"/>
    </location>
</feature>
<dbReference type="InterPro" id="IPR036631">
    <property type="entry name" value="MGMT_N_sf"/>
</dbReference>
<evidence type="ECO:0000256" key="3">
    <source>
        <dbReference type="ARBA" id="ARBA00022490"/>
    </source>
</evidence>
<dbReference type="PANTHER" id="PTHR10815:SF5">
    <property type="entry name" value="METHYLATED-DNA--PROTEIN-CYSTEINE METHYLTRANSFERASE"/>
    <property type="match status" value="1"/>
</dbReference>
<dbReference type="SUPFAM" id="SSF53155">
    <property type="entry name" value="Methylated DNA-protein cysteine methyltransferase domain"/>
    <property type="match status" value="1"/>
</dbReference>
<proteinExistence type="inferred from homology"/>
<dbReference type="GO" id="GO:0003908">
    <property type="term" value="F:methylated-DNA-[protein]-cysteine S-methyltransferase activity"/>
    <property type="evidence" value="ECO:0007669"/>
    <property type="project" value="UniProtKB-UniRule"/>
</dbReference>
<keyword evidence="4 9" id="KW-0489">Methyltransferase</keyword>
<dbReference type="RefSeq" id="WP_263071427.1">
    <property type="nucleotide sequence ID" value="NZ_JAOUSF010000001.1"/>
</dbReference>
<evidence type="ECO:0000256" key="5">
    <source>
        <dbReference type="ARBA" id="ARBA00022679"/>
    </source>
</evidence>
<evidence type="ECO:0000256" key="9">
    <source>
        <dbReference type="HAMAP-Rule" id="MF_00772"/>
    </source>
</evidence>
<evidence type="ECO:0000256" key="4">
    <source>
        <dbReference type="ARBA" id="ARBA00022603"/>
    </source>
</evidence>
<evidence type="ECO:0000259" key="10">
    <source>
        <dbReference type="Pfam" id="PF01035"/>
    </source>
</evidence>
<feature type="domain" description="Methylguanine DNA methyltransferase ribonuclease-like" evidence="11">
    <location>
        <begin position="2"/>
        <end position="74"/>
    </location>
</feature>
<comment type="similarity">
    <text evidence="2 9">Belongs to the MGMT family.</text>
</comment>
<sequence>MLYYSKMDSPIDKIYIVAADEKICALFLGEEDFQEWAVQRELVDGRNYRILLEAKKQLEEYFARERRSFELPITFGGTVFQQSVWKSLLNIPYGETRSYQFIAEKIGNPKAVRAIGQANRANNLPIIIPCHRVIGKNGKLTGYAGTRTDIKEKLLQLEGNR</sequence>
<comment type="catalytic activity">
    <reaction evidence="8 9">
        <text>a 6-O-methyl-2'-deoxyguanosine in DNA + L-cysteinyl-[protein] = S-methyl-L-cysteinyl-[protein] + a 2'-deoxyguanosine in DNA</text>
        <dbReference type="Rhea" id="RHEA:24000"/>
        <dbReference type="Rhea" id="RHEA-COMP:10131"/>
        <dbReference type="Rhea" id="RHEA-COMP:10132"/>
        <dbReference type="Rhea" id="RHEA-COMP:11367"/>
        <dbReference type="Rhea" id="RHEA-COMP:11368"/>
        <dbReference type="ChEBI" id="CHEBI:29950"/>
        <dbReference type="ChEBI" id="CHEBI:82612"/>
        <dbReference type="ChEBI" id="CHEBI:85445"/>
        <dbReference type="ChEBI" id="CHEBI:85448"/>
        <dbReference type="EC" id="2.1.1.63"/>
    </reaction>
</comment>
<dbReference type="CDD" id="cd06445">
    <property type="entry name" value="ATase"/>
    <property type="match status" value="1"/>
</dbReference>
<dbReference type="EC" id="2.1.1.63" evidence="9"/>
<keyword evidence="7 9" id="KW-0234">DNA repair</keyword>